<dbReference type="Pfam" id="PF14846">
    <property type="entry name" value="DUF4485"/>
    <property type="match status" value="1"/>
</dbReference>
<feature type="region of interest" description="Disordered" evidence="1">
    <location>
        <begin position="152"/>
        <end position="258"/>
    </location>
</feature>
<organism evidence="3 4">
    <name type="scientific">Desmophyllum pertusum</name>
    <dbReference type="NCBI Taxonomy" id="174260"/>
    <lineage>
        <taxon>Eukaryota</taxon>
        <taxon>Metazoa</taxon>
        <taxon>Cnidaria</taxon>
        <taxon>Anthozoa</taxon>
        <taxon>Hexacorallia</taxon>
        <taxon>Scleractinia</taxon>
        <taxon>Caryophylliina</taxon>
        <taxon>Caryophylliidae</taxon>
        <taxon>Desmophyllum</taxon>
    </lineage>
</organism>
<dbReference type="Proteomes" id="UP001163046">
    <property type="component" value="Unassembled WGS sequence"/>
</dbReference>
<sequence>MASHRYGELSGHNSGSLSERQDSMFDRYLEEMKPYVLRLPHKSERQRVALWIKKLCEPPGPGTSGRKNRNLYAQLLLHMVKRGLLEEPFTRRPEAGPLQPLPSYMSIYLDEPVSKRSASAELEEEFGHQPPDWLKEIASSSAGSVYSDISGSIPLHPRRELPTTSGVNPVPQPRSTTYSTSSREEKNGYEVAPGFDQVLEEKRYKGRSPQEYQHTDSGYPSTSPTSKTNQYNGFTKGISSLNGTLRDDHSFNRSSDREVELRTKMVEAKYHEDKLKLQQQHDVAVQKILDRKNMELEEVKSHYRNKVTEMEAAAKKTRKESLSACKETQSMKEQRDTQIAELKTLAEQSGETAQHDFEKKLNDKVAEF</sequence>
<feature type="compositionally biased region" description="Polar residues" evidence="1">
    <location>
        <begin position="210"/>
        <end position="243"/>
    </location>
</feature>
<dbReference type="PANTHER" id="PTHR18871:SF2">
    <property type="entry name" value="CENTROSOMAL PROTEIN OF 112 KDA"/>
    <property type="match status" value="1"/>
</dbReference>
<dbReference type="PANTHER" id="PTHR18871">
    <property type="entry name" value="CENTROSOMAL PROTEIN OF 112 KDA"/>
    <property type="match status" value="1"/>
</dbReference>
<evidence type="ECO:0000313" key="3">
    <source>
        <dbReference type="EMBL" id="KAJ7390208.1"/>
    </source>
</evidence>
<dbReference type="EMBL" id="MU825419">
    <property type="protein sequence ID" value="KAJ7390208.1"/>
    <property type="molecule type" value="Genomic_DNA"/>
</dbReference>
<dbReference type="AlphaFoldDB" id="A0A9X0D956"/>
<accession>A0A9X0D956</accession>
<keyword evidence="4" id="KW-1185">Reference proteome</keyword>
<gene>
    <name evidence="3" type="ORF">OS493_026718</name>
</gene>
<feature type="compositionally biased region" description="Basic and acidic residues" evidence="1">
    <location>
        <begin position="353"/>
        <end position="368"/>
    </location>
</feature>
<protein>
    <recommendedName>
        <fullName evidence="2">DUF4485 domain-containing protein</fullName>
    </recommendedName>
</protein>
<reference evidence="3" key="1">
    <citation type="submission" date="2023-01" db="EMBL/GenBank/DDBJ databases">
        <title>Genome assembly of the deep-sea coral Lophelia pertusa.</title>
        <authorList>
            <person name="Herrera S."/>
            <person name="Cordes E."/>
        </authorList>
    </citation>
    <scope>NUCLEOTIDE SEQUENCE</scope>
    <source>
        <strain evidence="3">USNM1676648</strain>
        <tissue evidence="3">Polyp</tissue>
    </source>
</reference>
<dbReference type="InterPro" id="IPR027831">
    <property type="entry name" value="DUF4485"/>
</dbReference>
<evidence type="ECO:0000259" key="2">
    <source>
        <dbReference type="Pfam" id="PF14846"/>
    </source>
</evidence>
<evidence type="ECO:0000313" key="4">
    <source>
        <dbReference type="Proteomes" id="UP001163046"/>
    </source>
</evidence>
<evidence type="ECO:0000256" key="1">
    <source>
        <dbReference type="SAM" id="MobiDB-lite"/>
    </source>
</evidence>
<proteinExistence type="predicted"/>
<dbReference type="OrthoDB" id="78101at2759"/>
<comment type="caution">
    <text evidence="3">The sequence shown here is derived from an EMBL/GenBank/DDBJ whole genome shotgun (WGS) entry which is preliminary data.</text>
</comment>
<feature type="domain" description="DUF4485" evidence="2">
    <location>
        <begin position="22"/>
        <end position="104"/>
    </location>
</feature>
<name>A0A9X0D956_9CNID</name>
<feature type="compositionally biased region" description="Basic and acidic residues" evidence="1">
    <location>
        <begin position="245"/>
        <end position="258"/>
    </location>
</feature>
<feature type="compositionally biased region" description="Basic and acidic residues" evidence="1">
    <location>
        <begin position="329"/>
        <end position="338"/>
    </location>
</feature>
<dbReference type="InterPro" id="IPR055310">
    <property type="entry name" value="CEP112"/>
</dbReference>
<feature type="region of interest" description="Disordered" evidence="1">
    <location>
        <begin position="314"/>
        <end position="368"/>
    </location>
</feature>